<dbReference type="OrthoDB" id="10501484at2759"/>
<feature type="compositionally biased region" description="Basic and acidic residues" evidence="1">
    <location>
        <begin position="19"/>
        <end position="32"/>
    </location>
</feature>
<name>A0A139HFH8_9PEZI</name>
<organism evidence="3 4">
    <name type="scientific">Pseudocercospora eumusae</name>
    <dbReference type="NCBI Taxonomy" id="321146"/>
    <lineage>
        <taxon>Eukaryota</taxon>
        <taxon>Fungi</taxon>
        <taxon>Dikarya</taxon>
        <taxon>Ascomycota</taxon>
        <taxon>Pezizomycotina</taxon>
        <taxon>Dothideomycetes</taxon>
        <taxon>Dothideomycetidae</taxon>
        <taxon>Mycosphaerellales</taxon>
        <taxon>Mycosphaerellaceae</taxon>
        <taxon>Pseudocercospora</taxon>
    </lineage>
</organism>
<dbReference type="EMBL" id="LFZN01000060">
    <property type="protein sequence ID" value="KXT01193.1"/>
    <property type="molecule type" value="Genomic_DNA"/>
</dbReference>
<dbReference type="PROSITE" id="PS50020">
    <property type="entry name" value="WW_DOMAIN_2"/>
    <property type="match status" value="1"/>
</dbReference>
<protein>
    <recommendedName>
        <fullName evidence="2">WW domain-containing protein</fullName>
    </recommendedName>
</protein>
<feature type="region of interest" description="Disordered" evidence="1">
    <location>
        <begin position="1"/>
        <end position="32"/>
    </location>
</feature>
<dbReference type="InterPro" id="IPR036020">
    <property type="entry name" value="WW_dom_sf"/>
</dbReference>
<accession>A0A139HFH8</accession>
<evidence type="ECO:0000313" key="4">
    <source>
        <dbReference type="Proteomes" id="UP000070133"/>
    </source>
</evidence>
<reference evidence="3 4" key="1">
    <citation type="submission" date="2015-07" db="EMBL/GenBank/DDBJ databases">
        <title>Comparative genomics of the Sigatoka disease complex on banana suggests a link between parallel evolutionary changes in Pseudocercospora fijiensis and Pseudocercospora eumusae and increased virulence on the banana host.</title>
        <authorList>
            <person name="Chang T.-C."/>
            <person name="Salvucci A."/>
            <person name="Crous P.W."/>
            <person name="Stergiopoulos I."/>
        </authorList>
    </citation>
    <scope>NUCLEOTIDE SEQUENCE [LARGE SCALE GENOMIC DNA]</scope>
    <source>
        <strain evidence="3 4">CBS 114824</strain>
    </source>
</reference>
<feature type="region of interest" description="Disordered" evidence="1">
    <location>
        <begin position="135"/>
        <end position="261"/>
    </location>
</feature>
<gene>
    <name evidence="3" type="ORF">AC578_631</name>
</gene>
<feature type="compositionally biased region" description="Low complexity" evidence="1">
    <location>
        <begin position="222"/>
        <end position="249"/>
    </location>
</feature>
<feature type="domain" description="WW" evidence="2">
    <location>
        <begin position="112"/>
        <end position="146"/>
    </location>
</feature>
<dbReference type="Proteomes" id="UP000070133">
    <property type="component" value="Unassembled WGS sequence"/>
</dbReference>
<feature type="compositionally biased region" description="Basic and acidic residues" evidence="1">
    <location>
        <begin position="63"/>
        <end position="76"/>
    </location>
</feature>
<evidence type="ECO:0000256" key="1">
    <source>
        <dbReference type="SAM" id="MobiDB-lite"/>
    </source>
</evidence>
<evidence type="ECO:0000313" key="3">
    <source>
        <dbReference type="EMBL" id="KXT01193.1"/>
    </source>
</evidence>
<feature type="compositionally biased region" description="Pro residues" evidence="1">
    <location>
        <begin position="250"/>
        <end position="260"/>
    </location>
</feature>
<dbReference type="SUPFAM" id="SSF51045">
    <property type="entry name" value="WW domain"/>
    <property type="match status" value="1"/>
</dbReference>
<dbReference type="AlphaFoldDB" id="A0A139HFH8"/>
<evidence type="ECO:0000259" key="2">
    <source>
        <dbReference type="PROSITE" id="PS50020"/>
    </source>
</evidence>
<keyword evidence="4" id="KW-1185">Reference proteome</keyword>
<feature type="compositionally biased region" description="Basic and acidic residues" evidence="1">
    <location>
        <begin position="148"/>
        <end position="162"/>
    </location>
</feature>
<dbReference type="InterPro" id="IPR001202">
    <property type="entry name" value="WW_dom"/>
</dbReference>
<proteinExistence type="predicted"/>
<comment type="caution">
    <text evidence="3">The sequence shown here is derived from an EMBL/GenBank/DDBJ whole genome shotgun (WGS) entry which is preliminary data.</text>
</comment>
<feature type="compositionally biased region" description="Low complexity" evidence="1">
    <location>
        <begin position="165"/>
        <end position="175"/>
    </location>
</feature>
<feature type="region of interest" description="Disordered" evidence="1">
    <location>
        <begin position="51"/>
        <end position="90"/>
    </location>
</feature>
<sequence>MTKHTGVPPGCIGSGYEALRYEPPQRKPKETVVFERPSPAQLGVTSIAAAFTRDGEANNSEDGDQKTYSDRHHSVTDEAGPSNDSTPKSKMLKFINKNLRGEDRVKSAASTYELPLGWSFYTDPASGRLHYIDHSTGKTFDKPPPPRFKFDPNKTPSPREFDTWSLSSSSSISSLDLGTPLIFTKTTTVSAVSEPAPKEQDSPTGTPTLDARLQKRTEYNNTASPSQNTSTPSQHPTPSPSLQTQTPTPAVVPPTHPPHPLVLDEHVVIAQSTNH</sequence>
<dbReference type="Gene3D" id="2.20.70.10">
    <property type="match status" value="1"/>
</dbReference>